<organism evidence="1 2">
    <name type="scientific">Aliarcobacter butzleri L352</name>
    <dbReference type="NCBI Taxonomy" id="1447260"/>
    <lineage>
        <taxon>Bacteria</taxon>
        <taxon>Pseudomonadati</taxon>
        <taxon>Campylobacterota</taxon>
        <taxon>Epsilonproteobacteria</taxon>
        <taxon>Campylobacterales</taxon>
        <taxon>Arcobacteraceae</taxon>
        <taxon>Aliarcobacter</taxon>
    </lineage>
</organism>
<dbReference type="RefSeq" id="WP_046994680.1">
    <property type="nucleotide sequence ID" value="NZ_JAIT01000029.1"/>
</dbReference>
<dbReference type="AlphaFoldDB" id="A0A837JC69"/>
<dbReference type="EMBL" id="JAIT01000029">
    <property type="protein sequence ID" value="KLE05532.1"/>
    <property type="molecule type" value="Genomic_DNA"/>
</dbReference>
<evidence type="ECO:0000313" key="2">
    <source>
        <dbReference type="Proteomes" id="UP000035462"/>
    </source>
</evidence>
<comment type="caution">
    <text evidence="1">The sequence shown here is derived from an EMBL/GenBank/DDBJ whole genome shotgun (WGS) entry which is preliminary data.</text>
</comment>
<reference evidence="1 2" key="1">
    <citation type="submission" date="2014-01" db="EMBL/GenBank/DDBJ databases">
        <title>Development of a Comparative Genomic Fingerprinting Assay for High Resolution Genotyping of Arcobacter butzleri.</title>
        <authorList>
            <person name="Webb A.L."/>
            <person name="Inglis G.D."/>
            <person name="Kruczkiewicz P."/>
            <person name="Selinger L.B."/>
            <person name="Taboada E.N."/>
        </authorList>
    </citation>
    <scope>NUCLEOTIDE SEQUENCE [LARGE SCALE GENOMIC DNA]</scope>
    <source>
        <strain evidence="1 2">L352</strain>
    </source>
</reference>
<evidence type="ECO:0000313" key="1">
    <source>
        <dbReference type="EMBL" id="KLE05532.1"/>
    </source>
</evidence>
<sequence>MENNKKVNYRYSQNIITKLWLYMRRNKIFRVGDFYIIFNVSYPTLKLYLKVLEDAEYIKFCGKSRKPFTEIQYQLIKNTGVFAPKLSGNILYDPNLKISIKTKLNRKEKIVYPKTLMNILNAIDTPMLSFDDICKKANCAEGGLRKWWNRLIKFGIVEDYIPKVQKGEKWIYEFNLENVNRIKEELLKGGYTRANPELKHLWIQQESTNS</sequence>
<name>A0A837JC69_9BACT</name>
<proteinExistence type="predicted"/>
<protein>
    <submittedName>
        <fullName evidence="1">Uncharacterized protein</fullName>
    </submittedName>
</protein>
<gene>
    <name evidence="1" type="ORF">AF77_04425</name>
</gene>
<dbReference type="Proteomes" id="UP000035462">
    <property type="component" value="Unassembled WGS sequence"/>
</dbReference>
<accession>A0A837JC69</accession>